<dbReference type="eggNOG" id="ENOG5030BEK">
    <property type="taxonomic scope" value="Bacteria"/>
</dbReference>
<keyword evidence="2" id="KW-1185">Reference proteome</keyword>
<dbReference type="AlphaFoldDB" id="G5K129"/>
<proteinExistence type="predicted"/>
<dbReference type="OrthoDB" id="9795689at2"/>
<dbReference type="InterPro" id="IPR010179">
    <property type="entry name" value="CRISPR-assoc_prot_Cse3"/>
</dbReference>
<dbReference type="RefSeq" id="WP_008087967.1">
    <property type="nucleotide sequence ID" value="NZ_AEUX02000004.1"/>
</dbReference>
<dbReference type="EMBL" id="AEUX02000004">
    <property type="protein sequence ID" value="EHI70426.1"/>
    <property type="molecule type" value="Genomic_DNA"/>
</dbReference>
<dbReference type="Proteomes" id="UP000003330">
    <property type="component" value="Unassembled WGS sequence"/>
</dbReference>
<evidence type="ECO:0000313" key="1">
    <source>
        <dbReference type="EMBL" id="EHI70426.1"/>
    </source>
</evidence>
<sequence length="216" mass="25106">MYISRVEIDKNNRQKIRDLRNIESYHGWVEQSFPKELEQKIHTRKLWRIDQLQGSYYLIVISSEKPDLRLLEKYGVKDSAQTKSYDALLSSIKKGKRMGFRVVLNPVISLASRDGYHKRGVMKPHTTVEHQLKYLRDRSLKNGFLLKEDDFSIVEKGYEVFNKGTSHPIKLIKVVYEGILTVNDADLFRRTLIEGIGKKKAYGFGMMTVIPLGDQK</sequence>
<dbReference type="Gene3D" id="3.30.70.1200">
    <property type="entry name" value="Crispr-associated protein, domain 1"/>
    <property type="match status" value="1"/>
</dbReference>
<reference evidence="1 2" key="1">
    <citation type="journal article" date="2014" name="Int. J. Syst. Evol. Microbiol.">
        <title>Phylogenomics and the dynamic genome evolution of the genus Streptococcus.</title>
        <authorList>
            <consortium name="The Broad Institute Genome Sequencing Platform"/>
            <person name="Richards V.P."/>
            <person name="Palmer S.R."/>
            <person name="Pavinski Bitar P.D."/>
            <person name="Qin X."/>
            <person name="Weinstock G.M."/>
            <person name="Highlander S.K."/>
            <person name="Town C.D."/>
            <person name="Burne R.A."/>
            <person name="Stanhope M.J."/>
        </authorList>
    </citation>
    <scope>NUCLEOTIDE SEQUENCE [LARGE SCALE GENOMIC DNA]</scope>
    <source>
        <strain evidence="1 2">707-05</strain>
    </source>
</reference>
<dbReference type="STRING" id="764299.STRIC_0305"/>
<protein>
    <submittedName>
        <fullName evidence="1">CRISPR-associated protein Cas6/Cse3/CasE, subtype IE</fullName>
    </submittedName>
</protein>
<gene>
    <name evidence="1" type="primary">cas6e</name>
    <name evidence="1" type="ORF">STRIC_0305</name>
</gene>
<dbReference type="SUPFAM" id="SSF117987">
    <property type="entry name" value="CRISPR-associated protein"/>
    <property type="match status" value="2"/>
</dbReference>
<dbReference type="NCBIfam" id="TIGR01907">
    <property type="entry name" value="casE_Cse3"/>
    <property type="match status" value="1"/>
</dbReference>
<dbReference type="SMART" id="SM01101">
    <property type="entry name" value="CRISPR_assoc"/>
    <property type="match status" value="1"/>
</dbReference>
<organism evidence="1 2">
    <name type="scientific">Streptococcus ictaluri 707-05</name>
    <dbReference type="NCBI Taxonomy" id="764299"/>
    <lineage>
        <taxon>Bacteria</taxon>
        <taxon>Bacillati</taxon>
        <taxon>Bacillota</taxon>
        <taxon>Bacilli</taxon>
        <taxon>Lactobacillales</taxon>
        <taxon>Streptococcaceae</taxon>
        <taxon>Streptococcus</taxon>
    </lineage>
</organism>
<comment type="caution">
    <text evidence="1">The sequence shown here is derived from an EMBL/GenBank/DDBJ whole genome shotgun (WGS) entry which is preliminary data.</text>
</comment>
<dbReference type="Gene3D" id="3.30.70.1210">
    <property type="entry name" value="Crispr-associated protein, domain 2"/>
    <property type="match status" value="1"/>
</dbReference>
<dbReference type="Pfam" id="PF08798">
    <property type="entry name" value="CRISPR_assoc"/>
    <property type="match status" value="1"/>
</dbReference>
<dbReference type="CDD" id="cd09727">
    <property type="entry name" value="Cas6_I-E"/>
    <property type="match status" value="1"/>
</dbReference>
<name>G5K129_9STRE</name>
<evidence type="ECO:0000313" key="2">
    <source>
        <dbReference type="Proteomes" id="UP000003330"/>
    </source>
</evidence>
<accession>G5K129</accession>